<dbReference type="InterPro" id="IPR012337">
    <property type="entry name" value="RNaseH-like_sf"/>
</dbReference>
<dbReference type="InterPro" id="IPR036397">
    <property type="entry name" value="RNaseH_sf"/>
</dbReference>
<dbReference type="SMART" id="SM00479">
    <property type="entry name" value="EXOIII"/>
    <property type="match status" value="1"/>
</dbReference>
<dbReference type="FunFam" id="3.30.420.10:FF:000045">
    <property type="entry name" value="3'-5' exonuclease DinG"/>
    <property type="match status" value="1"/>
</dbReference>
<dbReference type="InterPro" id="IPR013520">
    <property type="entry name" value="Ribonucl_H"/>
</dbReference>
<accession>A0A4R3N191</accession>
<protein>
    <submittedName>
        <fullName evidence="5">DNA polymerase-3 subunit epsilon</fullName>
    </submittedName>
</protein>
<dbReference type="Pfam" id="PF00929">
    <property type="entry name" value="RNase_T"/>
    <property type="match status" value="1"/>
</dbReference>
<dbReference type="NCBIfam" id="TIGR00573">
    <property type="entry name" value="dnaq"/>
    <property type="match status" value="1"/>
</dbReference>
<dbReference type="GO" id="GO:0005829">
    <property type="term" value="C:cytosol"/>
    <property type="evidence" value="ECO:0007669"/>
    <property type="project" value="TreeGrafter"/>
</dbReference>
<name>A0A4R3N191_9BACI</name>
<keyword evidence="3" id="KW-0269">Exonuclease</keyword>
<reference evidence="5 6" key="1">
    <citation type="submission" date="2019-03" db="EMBL/GenBank/DDBJ databases">
        <title>Genomic Encyclopedia of Type Strains, Phase IV (KMG-IV): sequencing the most valuable type-strain genomes for metagenomic binning, comparative biology and taxonomic classification.</title>
        <authorList>
            <person name="Goeker M."/>
        </authorList>
    </citation>
    <scope>NUCLEOTIDE SEQUENCE [LARGE SCALE GENOMIC DNA]</scope>
    <source>
        <strain evidence="5 6">DSM 25894</strain>
    </source>
</reference>
<evidence type="ECO:0000313" key="6">
    <source>
        <dbReference type="Proteomes" id="UP000294650"/>
    </source>
</evidence>
<dbReference type="PANTHER" id="PTHR30231:SF4">
    <property type="entry name" value="PROTEIN NEN2"/>
    <property type="match status" value="1"/>
</dbReference>
<dbReference type="AlphaFoldDB" id="A0A4R3N191"/>
<comment type="caution">
    <text evidence="5">The sequence shown here is derived from an EMBL/GenBank/DDBJ whole genome shotgun (WGS) entry which is preliminary data.</text>
</comment>
<evidence type="ECO:0000256" key="2">
    <source>
        <dbReference type="ARBA" id="ARBA00022801"/>
    </source>
</evidence>
<dbReference type="Gene3D" id="3.30.420.10">
    <property type="entry name" value="Ribonuclease H-like superfamily/Ribonuclease H"/>
    <property type="match status" value="1"/>
</dbReference>
<keyword evidence="2" id="KW-0378">Hydrolase</keyword>
<evidence type="ECO:0000256" key="1">
    <source>
        <dbReference type="ARBA" id="ARBA00022722"/>
    </source>
</evidence>
<dbReference type="RefSeq" id="WP_341540270.1">
    <property type="nucleotide sequence ID" value="NZ_SMAN01000008.1"/>
</dbReference>
<dbReference type="GO" id="GO:0003677">
    <property type="term" value="F:DNA binding"/>
    <property type="evidence" value="ECO:0007669"/>
    <property type="project" value="InterPro"/>
</dbReference>
<dbReference type="SUPFAM" id="SSF53098">
    <property type="entry name" value="Ribonuclease H-like"/>
    <property type="match status" value="1"/>
</dbReference>
<dbReference type="PANTHER" id="PTHR30231">
    <property type="entry name" value="DNA POLYMERASE III SUBUNIT EPSILON"/>
    <property type="match status" value="1"/>
</dbReference>
<feature type="domain" description="Exonuclease" evidence="4">
    <location>
        <begin position="53"/>
        <end position="222"/>
    </location>
</feature>
<dbReference type="Proteomes" id="UP000294650">
    <property type="component" value="Unassembled WGS sequence"/>
</dbReference>
<dbReference type="EMBL" id="SMAN01000008">
    <property type="protein sequence ID" value="TCT22585.1"/>
    <property type="molecule type" value="Genomic_DNA"/>
</dbReference>
<organism evidence="5 6">
    <name type="scientific">Melghiribacillus thermohalophilus</name>
    <dbReference type="NCBI Taxonomy" id="1324956"/>
    <lineage>
        <taxon>Bacteria</taxon>
        <taxon>Bacillati</taxon>
        <taxon>Bacillota</taxon>
        <taxon>Bacilli</taxon>
        <taxon>Bacillales</taxon>
        <taxon>Bacillaceae</taxon>
        <taxon>Melghiribacillus</taxon>
    </lineage>
</organism>
<dbReference type="CDD" id="cd06127">
    <property type="entry name" value="DEDDh"/>
    <property type="match status" value="1"/>
</dbReference>
<proteinExistence type="predicted"/>
<dbReference type="GO" id="GO:0006260">
    <property type="term" value="P:DNA replication"/>
    <property type="evidence" value="ECO:0007669"/>
    <property type="project" value="InterPro"/>
</dbReference>
<keyword evidence="6" id="KW-1185">Reference proteome</keyword>
<evidence type="ECO:0000256" key="3">
    <source>
        <dbReference type="ARBA" id="ARBA00022839"/>
    </source>
</evidence>
<dbReference type="NCBIfam" id="NF005836">
    <property type="entry name" value="PRK07740.1"/>
    <property type="match status" value="1"/>
</dbReference>
<gene>
    <name evidence="5" type="ORF">EDD68_1084</name>
</gene>
<dbReference type="InterPro" id="IPR006054">
    <property type="entry name" value="DnaQ"/>
</dbReference>
<keyword evidence="1" id="KW-0540">Nuclease</keyword>
<sequence>MNQMIRFVRQLSGRLQSNDDTSLTDPNQIAYIRSLQREVKQKDILNIPFDQLKVVVVDMETTGFNPYRGDRILSIGAVKMCGEQIFEKDTFYSYVYSDEGLPEEIQKLTGITKEQLVTAPPIHDVLKKFYQFVKSDTLVAHHASHEKQFMRHANWAVLKTNFPHRIIDTSFLTQIVEPEAGLTTLDEYCVYYGISIEQRHHALHDAMAAAKLWSEGIRRVQQLGYAHLHDVYSYLVKRNQSKSHY</sequence>
<dbReference type="GO" id="GO:0008408">
    <property type="term" value="F:3'-5' exonuclease activity"/>
    <property type="evidence" value="ECO:0007669"/>
    <property type="project" value="TreeGrafter"/>
</dbReference>
<evidence type="ECO:0000259" key="4">
    <source>
        <dbReference type="SMART" id="SM00479"/>
    </source>
</evidence>
<dbReference type="GO" id="GO:0003887">
    <property type="term" value="F:DNA-directed DNA polymerase activity"/>
    <property type="evidence" value="ECO:0007669"/>
    <property type="project" value="InterPro"/>
</dbReference>
<evidence type="ECO:0000313" key="5">
    <source>
        <dbReference type="EMBL" id="TCT22585.1"/>
    </source>
</evidence>